<comment type="similarity">
    <text evidence="1">Belongs to the type-B carboxylesterase/lipase family.</text>
</comment>
<dbReference type="AlphaFoldDB" id="A0A8C4NH24"/>
<dbReference type="Ensembl" id="ENSEBUT00000007054.1">
    <property type="protein sequence ID" value="ENSEBUP00000006596.1"/>
    <property type="gene ID" value="ENSEBUG00000004362.1"/>
</dbReference>
<evidence type="ECO:0000256" key="1">
    <source>
        <dbReference type="ARBA" id="ARBA00005964"/>
    </source>
</evidence>
<dbReference type="PROSITE" id="PS00941">
    <property type="entry name" value="CARBOXYLESTERASE_B_2"/>
    <property type="match status" value="1"/>
</dbReference>
<evidence type="ECO:0000256" key="3">
    <source>
        <dbReference type="SAM" id="SignalP"/>
    </source>
</evidence>
<dbReference type="InterPro" id="IPR051093">
    <property type="entry name" value="Neuroligin/BSAL"/>
</dbReference>
<evidence type="ECO:0000259" key="4">
    <source>
        <dbReference type="Pfam" id="PF00135"/>
    </source>
</evidence>
<name>A0A8C4NH24_EPTBU</name>
<dbReference type="Proteomes" id="UP000694388">
    <property type="component" value="Unplaced"/>
</dbReference>
<evidence type="ECO:0000313" key="6">
    <source>
        <dbReference type="Proteomes" id="UP000694388"/>
    </source>
</evidence>
<dbReference type="InterPro" id="IPR019819">
    <property type="entry name" value="Carboxylesterase_B_CS"/>
</dbReference>
<proteinExistence type="inferred from homology"/>
<evidence type="ECO:0000313" key="5">
    <source>
        <dbReference type="Ensembl" id="ENSEBUP00000006596.1"/>
    </source>
</evidence>
<dbReference type="GeneTree" id="ENSGT00940000166430"/>
<dbReference type="InterPro" id="IPR029058">
    <property type="entry name" value="AB_hydrolase_fold"/>
</dbReference>
<feature type="signal peptide" evidence="3">
    <location>
        <begin position="1"/>
        <end position="23"/>
    </location>
</feature>
<dbReference type="InterPro" id="IPR002018">
    <property type="entry name" value="CarbesteraseB"/>
</dbReference>
<organism evidence="5 6">
    <name type="scientific">Eptatretus burgeri</name>
    <name type="common">Inshore hagfish</name>
    <dbReference type="NCBI Taxonomy" id="7764"/>
    <lineage>
        <taxon>Eukaryota</taxon>
        <taxon>Metazoa</taxon>
        <taxon>Chordata</taxon>
        <taxon>Craniata</taxon>
        <taxon>Vertebrata</taxon>
        <taxon>Cyclostomata</taxon>
        <taxon>Myxini</taxon>
        <taxon>Myxiniformes</taxon>
        <taxon>Myxinidae</taxon>
        <taxon>Eptatretinae</taxon>
        <taxon>Eptatretus</taxon>
    </lineage>
</organism>
<feature type="chain" id="PRO_5034367656" description="Carboxylesterase type B domain-containing protein" evidence="3">
    <location>
        <begin position="24"/>
        <end position="224"/>
    </location>
</feature>
<evidence type="ECO:0000256" key="2">
    <source>
        <dbReference type="ARBA" id="ARBA00022729"/>
    </source>
</evidence>
<reference evidence="5" key="2">
    <citation type="submission" date="2025-09" db="UniProtKB">
        <authorList>
            <consortium name="Ensembl"/>
        </authorList>
    </citation>
    <scope>IDENTIFICATION</scope>
</reference>
<dbReference type="Pfam" id="PF00135">
    <property type="entry name" value="COesterase"/>
    <property type="match status" value="1"/>
</dbReference>
<dbReference type="OMA" id="APPIHER"/>
<feature type="domain" description="Carboxylesterase type B" evidence="4">
    <location>
        <begin position="33"/>
        <end position="145"/>
    </location>
</feature>
<sequence length="224" mass="24757">MIVTVSLLAVVLVAFASLSLTMASTRGSDILHPVVQTNYGKLQGVRISLGNEILGPVDQFLGVPYAAPPIHERRFQPPEAPTPWSHTRNASAFAPVCPQNVKGVLLKVMLPVWFNANLDAASAYVRDQSEDCLYLNVYVPTEDVKRISKECARKPGKKICRKAGRYRGLVRVSLSAEGKKNQDPHQHLFSLSSMSIFCAIPLFSYFPTSPCCFQFFGMDPGYLH</sequence>
<reference evidence="5" key="1">
    <citation type="submission" date="2025-08" db="UniProtKB">
        <authorList>
            <consortium name="Ensembl"/>
        </authorList>
    </citation>
    <scope>IDENTIFICATION</scope>
</reference>
<keyword evidence="2 3" id="KW-0732">Signal</keyword>
<dbReference type="Gene3D" id="3.40.50.1820">
    <property type="entry name" value="alpha/beta hydrolase"/>
    <property type="match status" value="1"/>
</dbReference>
<accession>A0A8C4NH24</accession>
<dbReference type="SUPFAM" id="SSF53474">
    <property type="entry name" value="alpha/beta-Hydrolases"/>
    <property type="match status" value="1"/>
</dbReference>
<keyword evidence="6" id="KW-1185">Reference proteome</keyword>
<dbReference type="PANTHER" id="PTHR43903">
    <property type="entry name" value="NEUROLIGIN"/>
    <property type="match status" value="1"/>
</dbReference>
<protein>
    <recommendedName>
        <fullName evidence="4">Carboxylesterase type B domain-containing protein</fullName>
    </recommendedName>
</protein>